<sequence length="75" mass="8807">MLISFDNSPKLTVYYNASLVLKVLYEQNNLDMVDLYASVKKLEDIPFNFFLLSLDWLYLTDKIDINDQGVVHLYL</sequence>
<name>A0A654ILY4_9MOLU</name>
<protein>
    <submittedName>
        <fullName evidence="2">Uncharacterized protein</fullName>
    </submittedName>
</protein>
<proteinExistence type="predicted"/>
<evidence type="ECO:0000313" key="1">
    <source>
        <dbReference type="EMBL" id="VZR97468.1"/>
    </source>
</evidence>
<dbReference type="EMBL" id="LR739235">
    <property type="protein sequence ID" value="VZR97468.1"/>
    <property type="molecule type" value="Genomic_DNA"/>
</dbReference>
<gene>
    <name evidence="1" type="ORF">MF5295_00326</name>
    <name evidence="2" type="ORF">MF5583_00300</name>
</gene>
<dbReference type="RefSeq" id="WP_278289008.1">
    <property type="nucleotide sequence ID" value="NZ_CP113497.1"/>
</dbReference>
<organism evidence="2">
    <name type="scientific">Mycoplasma feriruminatoris</name>
    <dbReference type="NCBI Taxonomy" id="1179777"/>
    <lineage>
        <taxon>Bacteria</taxon>
        <taxon>Bacillati</taxon>
        <taxon>Mycoplasmatota</taxon>
        <taxon>Mollicutes</taxon>
        <taxon>Mycoplasmataceae</taxon>
        <taxon>Mycoplasma</taxon>
    </lineage>
</organism>
<evidence type="ECO:0000313" key="2">
    <source>
        <dbReference type="EMBL" id="VZR99850.1"/>
    </source>
</evidence>
<reference evidence="2" key="1">
    <citation type="submission" date="2019-11" db="EMBL/GenBank/DDBJ databases">
        <authorList>
            <person name="Falquet L."/>
            <person name="Falquet L."/>
        </authorList>
    </citation>
    <scope>NUCLEOTIDE SEQUENCE</scope>
    <source>
        <strain evidence="2">14/OD_0535</strain>
        <strain evidence="1">8756-13</strain>
    </source>
</reference>
<dbReference type="Pfam" id="PF20293">
    <property type="entry name" value="MC6"/>
    <property type="match status" value="1"/>
</dbReference>
<dbReference type="InterPro" id="IPR046897">
    <property type="entry name" value="ABC-3C_MC6"/>
</dbReference>
<accession>A0A654ILY4</accession>
<dbReference type="EMBL" id="LR739236">
    <property type="protein sequence ID" value="VZR99850.1"/>
    <property type="molecule type" value="Genomic_DNA"/>
</dbReference>
<dbReference type="AlphaFoldDB" id="A0A654ILY4"/>